<keyword evidence="3" id="KW-1185">Reference proteome</keyword>
<evidence type="ECO:0000256" key="1">
    <source>
        <dbReference type="SAM" id="Phobius"/>
    </source>
</evidence>
<gene>
    <name evidence="2" type="ORF">HMPREF9103_00310</name>
</gene>
<organism evidence="2 3">
    <name type="scientific">Lentilactobacillus parafarraginis F0439</name>
    <dbReference type="NCBI Taxonomy" id="797515"/>
    <lineage>
        <taxon>Bacteria</taxon>
        <taxon>Bacillati</taxon>
        <taxon>Bacillota</taxon>
        <taxon>Bacilli</taxon>
        <taxon>Lactobacillales</taxon>
        <taxon>Lactobacillaceae</taxon>
        <taxon>Lentilactobacillus</taxon>
    </lineage>
</organism>
<sequence>MDKKYFGFKNQKNNNPLFCPFYINVVVTKGYAIHLILQITLCLVI</sequence>
<dbReference type="AlphaFoldDB" id="G9ZKR2"/>
<keyword evidence="1" id="KW-0472">Membrane</keyword>
<proteinExistence type="predicted"/>
<keyword evidence="1" id="KW-0812">Transmembrane</keyword>
<reference evidence="2 3" key="1">
    <citation type="submission" date="2011-09" db="EMBL/GenBank/DDBJ databases">
        <authorList>
            <person name="Weinstock G."/>
            <person name="Sodergren E."/>
            <person name="Clifton S."/>
            <person name="Fulton L."/>
            <person name="Fulton B."/>
            <person name="Courtney L."/>
            <person name="Fronick C."/>
            <person name="Harrison M."/>
            <person name="Strong C."/>
            <person name="Farmer C."/>
            <person name="Delahaunty K."/>
            <person name="Markovic C."/>
            <person name="Hall O."/>
            <person name="Minx P."/>
            <person name="Tomlinson C."/>
            <person name="Mitreva M."/>
            <person name="Hou S."/>
            <person name="Chen J."/>
            <person name="Wollam A."/>
            <person name="Pepin K.H."/>
            <person name="Johnson M."/>
            <person name="Bhonagiri V."/>
            <person name="Zhang X."/>
            <person name="Suruliraj S."/>
            <person name="Warren W."/>
            <person name="Chinwalla A."/>
            <person name="Mardis E.R."/>
            <person name="Wilson R.K."/>
        </authorList>
    </citation>
    <scope>NUCLEOTIDE SEQUENCE [LARGE SCALE GENOMIC DNA]</scope>
    <source>
        <strain evidence="2 3">F0439</strain>
    </source>
</reference>
<comment type="caution">
    <text evidence="2">The sequence shown here is derived from an EMBL/GenBank/DDBJ whole genome shotgun (WGS) entry which is preliminary data.</text>
</comment>
<dbReference type="HOGENOM" id="CLU_3201338_0_0_9"/>
<name>G9ZKR2_9LACO</name>
<protein>
    <submittedName>
        <fullName evidence="2">Uncharacterized protein</fullName>
    </submittedName>
</protein>
<evidence type="ECO:0000313" key="3">
    <source>
        <dbReference type="Proteomes" id="UP000004625"/>
    </source>
</evidence>
<feature type="transmembrane region" description="Helical" evidence="1">
    <location>
        <begin position="20"/>
        <end position="44"/>
    </location>
</feature>
<accession>G9ZKR2</accession>
<dbReference type="EMBL" id="AGEY01000019">
    <property type="protein sequence ID" value="EHM00858.1"/>
    <property type="molecule type" value="Genomic_DNA"/>
</dbReference>
<keyword evidence="1" id="KW-1133">Transmembrane helix</keyword>
<evidence type="ECO:0000313" key="2">
    <source>
        <dbReference type="EMBL" id="EHM00858.1"/>
    </source>
</evidence>
<dbReference type="Proteomes" id="UP000004625">
    <property type="component" value="Unassembled WGS sequence"/>
</dbReference>